<dbReference type="PANTHER" id="PTHR30055">
    <property type="entry name" value="HTH-TYPE TRANSCRIPTIONAL REGULATOR RUTR"/>
    <property type="match status" value="1"/>
</dbReference>
<dbReference type="RefSeq" id="WP_184788932.1">
    <property type="nucleotide sequence ID" value="NZ_BONT01000046.1"/>
</dbReference>
<keyword evidence="3 5" id="KW-0238">DNA-binding</keyword>
<dbReference type="InterPro" id="IPR003012">
    <property type="entry name" value="Tet_transcr_reg_TetR"/>
</dbReference>
<proteinExistence type="predicted"/>
<dbReference type="PROSITE" id="PS50977">
    <property type="entry name" value="HTH_TETR_2"/>
    <property type="match status" value="1"/>
</dbReference>
<dbReference type="GO" id="GO:0046677">
    <property type="term" value="P:response to antibiotic"/>
    <property type="evidence" value="ECO:0007669"/>
    <property type="project" value="InterPro"/>
</dbReference>
<dbReference type="AlphaFoldDB" id="A0A841FMF6"/>
<sequence length="245" mass="26252">MTGTNVPPDLRRLWRVPAATGLGRPAELDVDRVLGAALDLADRHGLPGVTLPKVAEALGVTKMALYRYVGSKDELLVLLADHAMPPPPEPTDGPWRPALHAWAEGNREVYRLHPWLARVPVAGPPGGPNAIAWLDAALRALRDTALDWAEKVGVVLLLGGWVRQASTLDHGFATGRGDRAQAEVERAYGRALAELVEPGRFPEAARLFASPAFEEPAAEDPDFRFGLDVLLDGVAARIAAAEARG</sequence>
<dbReference type="EMBL" id="JACHGT010000008">
    <property type="protein sequence ID" value="MBB6036093.1"/>
    <property type="molecule type" value="Genomic_DNA"/>
</dbReference>
<dbReference type="Pfam" id="PF02909">
    <property type="entry name" value="TetR_C_1"/>
    <property type="match status" value="1"/>
</dbReference>
<protein>
    <submittedName>
        <fullName evidence="7">AcrR family transcriptional regulator</fullName>
    </submittedName>
</protein>
<organism evidence="7 8">
    <name type="scientific">Phytomonospora endophytica</name>
    <dbReference type="NCBI Taxonomy" id="714109"/>
    <lineage>
        <taxon>Bacteria</taxon>
        <taxon>Bacillati</taxon>
        <taxon>Actinomycetota</taxon>
        <taxon>Actinomycetes</taxon>
        <taxon>Micromonosporales</taxon>
        <taxon>Micromonosporaceae</taxon>
        <taxon>Phytomonospora</taxon>
    </lineage>
</organism>
<keyword evidence="1" id="KW-0678">Repressor</keyword>
<dbReference type="Pfam" id="PF00440">
    <property type="entry name" value="TetR_N"/>
    <property type="match status" value="1"/>
</dbReference>
<evidence type="ECO:0000256" key="4">
    <source>
        <dbReference type="ARBA" id="ARBA00023163"/>
    </source>
</evidence>
<dbReference type="GO" id="GO:0003700">
    <property type="term" value="F:DNA-binding transcription factor activity"/>
    <property type="evidence" value="ECO:0007669"/>
    <property type="project" value="TreeGrafter"/>
</dbReference>
<keyword evidence="2" id="KW-0805">Transcription regulation</keyword>
<feature type="DNA-binding region" description="H-T-H motif" evidence="5">
    <location>
        <begin position="50"/>
        <end position="69"/>
    </location>
</feature>
<dbReference type="InterPro" id="IPR036271">
    <property type="entry name" value="Tet_transcr_reg_TetR-rel_C_sf"/>
</dbReference>
<name>A0A841FMF6_9ACTN</name>
<gene>
    <name evidence="7" type="ORF">HNR73_003961</name>
</gene>
<evidence type="ECO:0000256" key="2">
    <source>
        <dbReference type="ARBA" id="ARBA00023015"/>
    </source>
</evidence>
<dbReference type="SUPFAM" id="SSF46689">
    <property type="entry name" value="Homeodomain-like"/>
    <property type="match status" value="1"/>
</dbReference>
<dbReference type="GO" id="GO:0045892">
    <property type="term" value="P:negative regulation of DNA-templated transcription"/>
    <property type="evidence" value="ECO:0007669"/>
    <property type="project" value="InterPro"/>
</dbReference>
<evidence type="ECO:0000256" key="5">
    <source>
        <dbReference type="PROSITE-ProRule" id="PRU00335"/>
    </source>
</evidence>
<feature type="domain" description="HTH tetR-type" evidence="6">
    <location>
        <begin position="27"/>
        <end position="87"/>
    </location>
</feature>
<evidence type="ECO:0000313" key="7">
    <source>
        <dbReference type="EMBL" id="MBB6036093.1"/>
    </source>
</evidence>
<keyword evidence="8" id="KW-1185">Reference proteome</keyword>
<dbReference type="Gene3D" id="1.10.10.60">
    <property type="entry name" value="Homeodomain-like"/>
    <property type="match status" value="1"/>
</dbReference>
<evidence type="ECO:0000313" key="8">
    <source>
        <dbReference type="Proteomes" id="UP000548476"/>
    </source>
</evidence>
<evidence type="ECO:0000256" key="1">
    <source>
        <dbReference type="ARBA" id="ARBA00022491"/>
    </source>
</evidence>
<dbReference type="PRINTS" id="PR00400">
    <property type="entry name" value="TETREPRESSOR"/>
</dbReference>
<reference evidence="7 8" key="1">
    <citation type="submission" date="2020-08" db="EMBL/GenBank/DDBJ databases">
        <title>Genomic Encyclopedia of Type Strains, Phase IV (KMG-IV): sequencing the most valuable type-strain genomes for metagenomic binning, comparative biology and taxonomic classification.</title>
        <authorList>
            <person name="Goeker M."/>
        </authorList>
    </citation>
    <scope>NUCLEOTIDE SEQUENCE [LARGE SCALE GENOMIC DNA]</scope>
    <source>
        <strain evidence="7 8">YIM 65646</strain>
    </source>
</reference>
<dbReference type="PANTHER" id="PTHR30055:SF151">
    <property type="entry name" value="TRANSCRIPTIONAL REGULATORY PROTEIN"/>
    <property type="match status" value="1"/>
</dbReference>
<dbReference type="InterPro" id="IPR001647">
    <property type="entry name" value="HTH_TetR"/>
</dbReference>
<dbReference type="PRINTS" id="PR00455">
    <property type="entry name" value="HTHTETR"/>
</dbReference>
<comment type="caution">
    <text evidence="7">The sequence shown here is derived from an EMBL/GenBank/DDBJ whole genome shotgun (WGS) entry which is preliminary data.</text>
</comment>
<evidence type="ECO:0000259" key="6">
    <source>
        <dbReference type="PROSITE" id="PS50977"/>
    </source>
</evidence>
<dbReference type="Proteomes" id="UP000548476">
    <property type="component" value="Unassembled WGS sequence"/>
</dbReference>
<dbReference type="InterPro" id="IPR050109">
    <property type="entry name" value="HTH-type_TetR-like_transc_reg"/>
</dbReference>
<dbReference type="Gene3D" id="1.10.357.10">
    <property type="entry name" value="Tetracycline Repressor, domain 2"/>
    <property type="match status" value="1"/>
</dbReference>
<keyword evidence="4" id="KW-0804">Transcription</keyword>
<dbReference type="GO" id="GO:0000976">
    <property type="term" value="F:transcription cis-regulatory region binding"/>
    <property type="evidence" value="ECO:0007669"/>
    <property type="project" value="TreeGrafter"/>
</dbReference>
<accession>A0A841FMF6</accession>
<dbReference type="InterPro" id="IPR004111">
    <property type="entry name" value="Repressor_TetR_C"/>
</dbReference>
<evidence type="ECO:0000256" key="3">
    <source>
        <dbReference type="ARBA" id="ARBA00023125"/>
    </source>
</evidence>
<dbReference type="InterPro" id="IPR009057">
    <property type="entry name" value="Homeodomain-like_sf"/>
</dbReference>
<dbReference type="SUPFAM" id="SSF48498">
    <property type="entry name" value="Tetracyclin repressor-like, C-terminal domain"/>
    <property type="match status" value="1"/>
</dbReference>